<evidence type="ECO:0000313" key="2">
    <source>
        <dbReference type="EMBL" id="KAK0058895.1"/>
    </source>
</evidence>
<gene>
    <name evidence="2" type="ORF">Bpfe_011860</name>
</gene>
<organism evidence="2 3">
    <name type="scientific">Biomphalaria pfeifferi</name>
    <name type="common">Bloodfluke planorb</name>
    <name type="synonym">Freshwater snail</name>
    <dbReference type="NCBI Taxonomy" id="112525"/>
    <lineage>
        <taxon>Eukaryota</taxon>
        <taxon>Metazoa</taxon>
        <taxon>Spiralia</taxon>
        <taxon>Lophotrochozoa</taxon>
        <taxon>Mollusca</taxon>
        <taxon>Gastropoda</taxon>
        <taxon>Heterobranchia</taxon>
        <taxon>Euthyneura</taxon>
        <taxon>Panpulmonata</taxon>
        <taxon>Hygrophila</taxon>
        <taxon>Lymnaeoidea</taxon>
        <taxon>Planorbidae</taxon>
        <taxon>Biomphalaria</taxon>
    </lineage>
</organism>
<dbReference type="Gene3D" id="2.60.40.10">
    <property type="entry name" value="Immunoglobulins"/>
    <property type="match status" value="1"/>
</dbReference>
<dbReference type="EMBL" id="JASAOG010000046">
    <property type="protein sequence ID" value="KAK0058895.1"/>
    <property type="molecule type" value="Genomic_DNA"/>
</dbReference>
<evidence type="ECO:0000313" key="3">
    <source>
        <dbReference type="Proteomes" id="UP001233172"/>
    </source>
</evidence>
<sequence>YNKEKIVSMDRGRYMDHASLPNITMSEDDSKTKIIEDGAGHSFLRQRSLDEDLGHLIIPFDYQCVGEGRFLVTYIPRSAGLHYITILSQGGHIQGSPFEVK</sequence>
<accession>A0AAD8FC36</accession>
<feature type="repeat" description="Filamin" evidence="1">
    <location>
        <begin position="66"/>
        <end position="101"/>
    </location>
</feature>
<dbReference type="InterPro" id="IPR017868">
    <property type="entry name" value="Filamin/ABP280_repeat-like"/>
</dbReference>
<feature type="non-terminal residue" evidence="2">
    <location>
        <position position="101"/>
    </location>
</feature>
<comment type="caution">
    <text evidence="2">The sequence shown here is derived from an EMBL/GenBank/DDBJ whole genome shotgun (WGS) entry which is preliminary data.</text>
</comment>
<reference evidence="2" key="1">
    <citation type="journal article" date="2023" name="PLoS Negl. Trop. Dis.">
        <title>A genome sequence for Biomphalaria pfeifferi, the major vector snail for the human-infecting parasite Schistosoma mansoni.</title>
        <authorList>
            <person name="Bu L."/>
            <person name="Lu L."/>
            <person name="Laidemitt M.R."/>
            <person name="Zhang S.M."/>
            <person name="Mutuku M."/>
            <person name="Mkoji G."/>
            <person name="Steinauer M."/>
            <person name="Loker E.S."/>
        </authorList>
    </citation>
    <scope>NUCLEOTIDE SEQUENCE</scope>
    <source>
        <strain evidence="2">KasaAsao</strain>
    </source>
</reference>
<dbReference type="InterPro" id="IPR013783">
    <property type="entry name" value="Ig-like_fold"/>
</dbReference>
<feature type="non-terminal residue" evidence="2">
    <location>
        <position position="1"/>
    </location>
</feature>
<proteinExistence type="predicted"/>
<dbReference type="Pfam" id="PF00630">
    <property type="entry name" value="Filamin"/>
    <property type="match status" value="1"/>
</dbReference>
<keyword evidence="3" id="KW-1185">Reference proteome</keyword>
<evidence type="ECO:0000256" key="1">
    <source>
        <dbReference type="PROSITE-ProRule" id="PRU00087"/>
    </source>
</evidence>
<dbReference type="SUPFAM" id="SSF81296">
    <property type="entry name" value="E set domains"/>
    <property type="match status" value="1"/>
</dbReference>
<dbReference type="InterPro" id="IPR014756">
    <property type="entry name" value="Ig_E-set"/>
</dbReference>
<protein>
    <submittedName>
        <fullName evidence="2">Serine-rich adhesin for platelets</fullName>
    </submittedName>
</protein>
<reference evidence="2" key="2">
    <citation type="submission" date="2023-04" db="EMBL/GenBank/DDBJ databases">
        <authorList>
            <person name="Bu L."/>
            <person name="Lu L."/>
            <person name="Laidemitt M.R."/>
            <person name="Zhang S.M."/>
            <person name="Mutuku M."/>
            <person name="Mkoji G."/>
            <person name="Steinauer M."/>
            <person name="Loker E.S."/>
        </authorList>
    </citation>
    <scope>NUCLEOTIDE SEQUENCE</scope>
    <source>
        <strain evidence="2">KasaAsao</strain>
        <tissue evidence="2">Whole Snail</tissue>
    </source>
</reference>
<dbReference type="PROSITE" id="PS50194">
    <property type="entry name" value="FILAMIN_REPEAT"/>
    <property type="match status" value="1"/>
</dbReference>
<name>A0AAD8FC36_BIOPF</name>
<dbReference type="AlphaFoldDB" id="A0AAD8FC36"/>
<dbReference type="Proteomes" id="UP001233172">
    <property type="component" value="Unassembled WGS sequence"/>
</dbReference>